<keyword evidence="2" id="KW-1185">Reference proteome</keyword>
<organism evidence="1 2">
    <name type="scientific">Sporosarcina luteola</name>
    <dbReference type="NCBI Taxonomy" id="582850"/>
    <lineage>
        <taxon>Bacteria</taxon>
        <taxon>Bacillati</taxon>
        <taxon>Bacillota</taxon>
        <taxon>Bacilli</taxon>
        <taxon>Bacillales</taxon>
        <taxon>Caryophanaceae</taxon>
        <taxon>Sporosarcina</taxon>
    </lineage>
</organism>
<sequence>MKRMKRMKAPFAAKRFVDEYFPHCQAALLAGSVIRGEDTSTSDLDIVIFDSRIEIAYRETHIENGWPIEVFVHSLTSYKTYFRSDAERARPSLPRMVAEGIVLKDSGVLSIIKNEAVGLLKEGPAPWSEQTLMTKRYMLTDALGDLIGTQNEAEALFIANTLAEAIHEFVLRTNGQWIGASKWIVRALKQYDEDFADRFVTAFQSFYKTGNREGIITITDEVLAPFGGRLFEGYSMGK</sequence>
<dbReference type="InterPro" id="IPR043519">
    <property type="entry name" value="NT_sf"/>
</dbReference>
<dbReference type="AlphaFoldDB" id="A0A511Z7G2"/>
<dbReference type="CDD" id="cd05403">
    <property type="entry name" value="NT_KNTase_like"/>
    <property type="match status" value="1"/>
</dbReference>
<evidence type="ECO:0000313" key="1">
    <source>
        <dbReference type="EMBL" id="GEN83393.1"/>
    </source>
</evidence>
<dbReference type="Gene3D" id="3.30.460.10">
    <property type="entry name" value="Beta Polymerase, domain 2"/>
    <property type="match status" value="1"/>
</dbReference>
<dbReference type="Proteomes" id="UP000321901">
    <property type="component" value="Unassembled WGS sequence"/>
</dbReference>
<dbReference type="RefSeq" id="WP_147057267.1">
    <property type="nucleotide sequence ID" value="NZ_BJYL01000021.1"/>
</dbReference>
<gene>
    <name evidence="1" type="ORF">SLU01_17050</name>
</gene>
<comment type="caution">
    <text evidence="1">The sequence shown here is derived from an EMBL/GenBank/DDBJ whole genome shotgun (WGS) entry which is preliminary data.</text>
</comment>
<dbReference type="SUPFAM" id="SSF81301">
    <property type="entry name" value="Nucleotidyltransferase"/>
    <property type="match status" value="1"/>
</dbReference>
<protein>
    <submittedName>
        <fullName evidence="1">Nucleotidyltransferase</fullName>
    </submittedName>
</protein>
<keyword evidence="1" id="KW-0808">Transferase</keyword>
<dbReference type="OrthoDB" id="43980at2"/>
<name>A0A511Z7G2_9BACL</name>
<dbReference type="EMBL" id="BJYL01000021">
    <property type="protein sequence ID" value="GEN83393.1"/>
    <property type="molecule type" value="Genomic_DNA"/>
</dbReference>
<accession>A0A511Z7G2</accession>
<dbReference type="GO" id="GO:0016740">
    <property type="term" value="F:transferase activity"/>
    <property type="evidence" value="ECO:0007669"/>
    <property type="project" value="UniProtKB-KW"/>
</dbReference>
<proteinExistence type="predicted"/>
<reference evidence="1 2" key="1">
    <citation type="submission" date="2019-07" db="EMBL/GenBank/DDBJ databases">
        <title>Whole genome shotgun sequence of Sporosarcina luteola NBRC 105378.</title>
        <authorList>
            <person name="Hosoyama A."/>
            <person name="Uohara A."/>
            <person name="Ohji S."/>
            <person name="Ichikawa N."/>
        </authorList>
    </citation>
    <scope>NUCLEOTIDE SEQUENCE [LARGE SCALE GENOMIC DNA]</scope>
    <source>
        <strain evidence="1 2">NBRC 105378</strain>
    </source>
</reference>
<evidence type="ECO:0000313" key="2">
    <source>
        <dbReference type="Proteomes" id="UP000321901"/>
    </source>
</evidence>